<feature type="domain" description="Glycerol-3-phosphate dehydrogenase NAD-dependent N-terminal" evidence="2">
    <location>
        <begin position="4"/>
        <end position="99"/>
    </location>
</feature>
<dbReference type="InterPro" id="IPR003421">
    <property type="entry name" value="Opine_DH"/>
</dbReference>
<dbReference type="Proteomes" id="UP001597040">
    <property type="component" value="Unassembled WGS sequence"/>
</dbReference>
<dbReference type="PANTHER" id="PTHR38015">
    <property type="entry name" value="BLR6086 PROTEIN"/>
    <property type="match status" value="1"/>
</dbReference>
<organism evidence="4 5">
    <name type="scientific">Virgibacillus byunsanensis</name>
    <dbReference type="NCBI Taxonomy" id="570945"/>
    <lineage>
        <taxon>Bacteria</taxon>
        <taxon>Bacillati</taxon>
        <taxon>Bacillota</taxon>
        <taxon>Bacilli</taxon>
        <taxon>Bacillales</taxon>
        <taxon>Bacillaceae</taxon>
        <taxon>Virgibacillus</taxon>
    </lineage>
</organism>
<dbReference type="InterPro" id="IPR013328">
    <property type="entry name" value="6PGD_dom2"/>
</dbReference>
<sequence length="351" mass="39049">MRYAVIGGGNTGQAIASYLSLNEKKVKLYTRDSYKAKRISEEGLKLKGVYSANIKLKAYSSLSEVIADSEIIIIATTSSGHKPIINQIKPFLEKNQTIVFFPGYWGAVECHEILGHEIENKNITIAETSAMPFISKADNNGSVYINRIKNNVLISTLPTSTSLSISTSFLDDFPQLVQAKNIFETSLNNTNVVVHTPISLFNASRIDASEEFQFYAIGASPLAVRYIENLDNERRTIADLFQIKTENILTILNNFYRTNYSNLYDALPGLFPDAAAPTTFDHRYFTEDIPFGLVPISEIGKKAGIETPFTDSIINTASLFLNKNYRKDGVNFEGMTFEEISSLGSLTEKIN</sequence>
<dbReference type="EMBL" id="JBHTKJ010000074">
    <property type="protein sequence ID" value="MFD1040584.1"/>
    <property type="molecule type" value="Genomic_DNA"/>
</dbReference>
<dbReference type="Gene3D" id="3.40.50.720">
    <property type="entry name" value="NAD(P)-binding Rossmann-like Domain"/>
    <property type="match status" value="1"/>
</dbReference>
<dbReference type="SUPFAM" id="SSF51735">
    <property type="entry name" value="NAD(P)-binding Rossmann-fold domains"/>
    <property type="match status" value="1"/>
</dbReference>
<gene>
    <name evidence="4" type="ORF">ACFQ3N_19665</name>
</gene>
<evidence type="ECO:0000259" key="3">
    <source>
        <dbReference type="Pfam" id="PF02317"/>
    </source>
</evidence>
<dbReference type="PANTHER" id="PTHR38015:SF1">
    <property type="entry name" value="OPINE DEHYDROGENASE DOMAIN-CONTAINING PROTEIN"/>
    <property type="match status" value="1"/>
</dbReference>
<evidence type="ECO:0000259" key="2">
    <source>
        <dbReference type="Pfam" id="PF01210"/>
    </source>
</evidence>
<name>A0ABW3LU61_9BACI</name>
<evidence type="ECO:0000313" key="4">
    <source>
        <dbReference type="EMBL" id="MFD1040584.1"/>
    </source>
</evidence>
<dbReference type="RefSeq" id="WP_390364808.1">
    <property type="nucleotide sequence ID" value="NZ_JBHTKJ010000074.1"/>
</dbReference>
<dbReference type="Pfam" id="PF02317">
    <property type="entry name" value="Octopine_DH"/>
    <property type="match status" value="1"/>
</dbReference>
<dbReference type="Pfam" id="PF01210">
    <property type="entry name" value="NAD_Gly3P_dh_N"/>
    <property type="match status" value="1"/>
</dbReference>
<accession>A0ABW3LU61</accession>
<protein>
    <submittedName>
        <fullName evidence="4">NAD/NADP octopine/nopaline dehydrogenase family protein</fullName>
    </submittedName>
</protein>
<comment type="caution">
    <text evidence="4">The sequence shown here is derived from an EMBL/GenBank/DDBJ whole genome shotgun (WGS) entry which is preliminary data.</text>
</comment>
<reference evidence="5" key="1">
    <citation type="journal article" date="2019" name="Int. J. Syst. Evol. Microbiol.">
        <title>The Global Catalogue of Microorganisms (GCM) 10K type strain sequencing project: providing services to taxonomists for standard genome sequencing and annotation.</title>
        <authorList>
            <consortium name="The Broad Institute Genomics Platform"/>
            <consortium name="The Broad Institute Genome Sequencing Center for Infectious Disease"/>
            <person name="Wu L."/>
            <person name="Ma J."/>
        </authorList>
    </citation>
    <scope>NUCLEOTIDE SEQUENCE [LARGE SCALE GENOMIC DNA]</scope>
    <source>
        <strain evidence="5">CCUG 56754</strain>
    </source>
</reference>
<keyword evidence="5" id="KW-1185">Reference proteome</keyword>
<dbReference type="InterPro" id="IPR051729">
    <property type="entry name" value="Opine/Lysopine_DH"/>
</dbReference>
<dbReference type="InterPro" id="IPR011128">
    <property type="entry name" value="G3P_DH_NAD-dep_N"/>
</dbReference>
<keyword evidence="1" id="KW-0560">Oxidoreductase</keyword>
<dbReference type="Gene3D" id="1.10.1040.10">
    <property type="entry name" value="N-(1-d-carboxylethyl)-l-norvaline Dehydrogenase, domain 2"/>
    <property type="match status" value="1"/>
</dbReference>
<dbReference type="SUPFAM" id="SSF48179">
    <property type="entry name" value="6-phosphogluconate dehydrogenase C-terminal domain-like"/>
    <property type="match status" value="1"/>
</dbReference>
<dbReference type="InterPro" id="IPR008927">
    <property type="entry name" value="6-PGluconate_DH-like_C_sf"/>
</dbReference>
<evidence type="ECO:0000256" key="1">
    <source>
        <dbReference type="ARBA" id="ARBA00023002"/>
    </source>
</evidence>
<evidence type="ECO:0000313" key="5">
    <source>
        <dbReference type="Proteomes" id="UP001597040"/>
    </source>
</evidence>
<proteinExistence type="predicted"/>
<feature type="domain" description="Opine dehydrogenase" evidence="3">
    <location>
        <begin position="179"/>
        <end position="319"/>
    </location>
</feature>
<dbReference type="InterPro" id="IPR036291">
    <property type="entry name" value="NAD(P)-bd_dom_sf"/>
</dbReference>